<dbReference type="NCBIfam" id="TIGR02934">
    <property type="entry name" value="nifT_nitrog"/>
    <property type="match status" value="1"/>
</dbReference>
<dbReference type="Pfam" id="PF06988">
    <property type="entry name" value="NifT"/>
    <property type="match status" value="1"/>
</dbReference>
<dbReference type="RefSeq" id="WP_095699979.1">
    <property type="nucleotide sequence ID" value="NZ_CABFUV010000016.1"/>
</dbReference>
<name>A0AAQ0X2B2_9GAMM</name>
<keyword evidence="4" id="KW-1185">Reference proteome</keyword>
<evidence type="ECO:0000313" key="1">
    <source>
        <dbReference type="EMBL" id="MBW5892655.1"/>
    </source>
</evidence>
<organism evidence="3 5">
    <name type="scientific">Pectobacterium polaris</name>
    <dbReference type="NCBI Taxonomy" id="2042057"/>
    <lineage>
        <taxon>Bacteria</taxon>
        <taxon>Pseudomonadati</taxon>
        <taxon>Pseudomonadota</taxon>
        <taxon>Gammaproteobacteria</taxon>
        <taxon>Enterobacterales</taxon>
        <taxon>Pectobacteriaceae</taxon>
        <taxon>Pectobacterium</taxon>
    </lineage>
</organism>
<dbReference type="InterPro" id="IPR024044">
    <property type="entry name" value="NifT/FixU_barrel-like_dom_sf"/>
</dbReference>
<dbReference type="SUPFAM" id="SSF159203">
    <property type="entry name" value="NifT/FixU-like"/>
    <property type="match status" value="1"/>
</dbReference>
<comment type="caution">
    <text evidence="3">The sequence shown here is derived from an EMBL/GenBank/DDBJ whole genome shotgun (WGS) entry which is preliminary data.</text>
</comment>
<dbReference type="InterPro" id="IPR009727">
    <property type="entry name" value="NifT"/>
</dbReference>
<evidence type="ECO:0000313" key="5">
    <source>
        <dbReference type="Proteomes" id="UP001057360"/>
    </source>
</evidence>
<proteinExistence type="predicted"/>
<dbReference type="EMBL" id="JAESHX010000052">
    <property type="protein sequence ID" value="MBW5892655.1"/>
    <property type="molecule type" value="Genomic_DNA"/>
</dbReference>
<dbReference type="Proteomes" id="UP001055618">
    <property type="component" value="Unassembled WGS sequence"/>
</dbReference>
<reference evidence="3" key="1">
    <citation type="submission" date="2019-02" db="EMBL/GenBank/DDBJ databases">
        <title>New Zealand Erwinia strains with phe-tRNA free attachment sites.</title>
        <authorList>
            <person name="Nunes-Leite L."/>
            <person name="Pitman A.R."/>
        </authorList>
    </citation>
    <scope>NUCLEOTIDE SEQUENCE</scope>
    <source>
        <strain evidence="3">Ec-140</strain>
        <strain evidence="2">Ec-143</strain>
    </source>
</reference>
<protein>
    <submittedName>
        <fullName evidence="3">Nitrogen fixation protein NifT</fullName>
    </submittedName>
</protein>
<gene>
    <name evidence="3" type="primary">nifT</name>
    <name evidence="2" type="ORF">EXT50_03325</name>
    <name evidence="3" type="ORF">EXT53_04700</name>
    <name evidence="1" type="ORF">IM880_10575</name>
</gene>
<accession>A0AAQ0X2B2</accession>
<sequence>MPMVIFRERNAQLYCYIAKQDLEAKVTGIEFDSHERWGGEVELEGGKRYYVNPQAEKPTFPISLRATRPDLV</sequence>
<dbReference type="Gene3D" id="2.40.50.240">
    <property type="entry name" value="NifT/FixU-like"/>
    <property type="match status" value="1"/>
</dbReference>
<dbReference type="KEGG" id="ppoa:BJK05_08605"/>
<dbReference type="AlphaFoldDB" id="A0AAQ0X2B2"/>
<dbReference type="EMBL" id="SGPY01000002">
    <property type="protein sequence ID" value="MCL6367872.1"/>
    <property type="molecule type" value="Genomic_DNA"/>
</dbReference>
<dbReference type="Proteomes" id="UP000696310">
    <property type="component" value="Unassembled WGS sequence"/>
</dbReference>
<dbReference type="EMBL" id="SGPX01000002">
    <property type="protein sequence ID" value="MCL6350204.1"/>
    <property type="molecule type" value="Genomic_DNA"/>
</dbReference>
<dbReference type="GeneID" id="61408685"/>
<evidence type="ECO:0000313" key="2">
    <source>
        <dbReference type="EMBL" id="MCL6350204.1"/>
    </source>
</evidence>
<evidence type="ECO:0000313" key="4">
    <source>
        <dbReference type="Proteomes" id="UP001055618"/>
    </source>
</evidence>
<dbReference type="GO" id="GO:0009399">
    <property type="term" value="P:nitrogen fixation"/>
    <property type="evidence" value="ECO:0007669"/>
    <property type="project" value="InterPro"/>
</dbReference>
<evidence type="ECO:0000313" key="3">
    <source>
        <dbReference type="EMBL" id="MCL6367872.1"/>
    </source>
</evidence>
<dbReference type="Proteomes" id="UP001057360">
    <property type="component" value="Unassembled WGS sequence"/>
</dbReference>
<reference evidence="1" key="3">
    <citation type="submission" date="2021-01" db="EMBL/GenBank/DDBJ databases">
        <authorList>
            <person name="Vargas Peralta D."/>
        </authorList>
    </citation>
    <scope>NUCLEOTIDE SEQUENCE</scope>
    <source>
        <strain evidence="1">A3</strain>
    </source>
</reference>
<reference evidence="1" key="2">
    <citation type="journal article" date="2021" name="bioRxiv">
        <title>Identification of Pectobacterium species isolated from the soft rot of tetecho (Neobuxbaumia tetetzo), a columnar cactus, and associated metagenomics.</title>
        <authorList>
            <person name="Vargas-Peralta D."/>
            <person name="Narvaez-Barragan D.A."/>
            <person name="de Sandozequi A."/>
            <person name="Romero-Gutierrez M.F."/>
            <person name="Segovia L."/>
            <person name="Martinez-Anaya C."/>
            <person name="Alcaraz L.D."/>
            <person name="de la Torre Almaraz R."/>
        </authorList>
    </citation>
    <scope>NUCLEOTIDE SEQUENCE</scope>
    <source>
        <strain evidence="1">A3</strain>
    </source>
</reference>